<accession>A0A5R8ZK16</accession>
<proteinExistence type="predicted"/>
<gene>
    <name evidence="1" type="ORF">FEM01_03080</name>
</gene>
<name>A0A5R8ZK16_9PSED</name>
<organism evidence="1 2">
    <name type="scientific">Pseudomonas mosselii</name>
    <dbReference type="NCBI Taxonomy" id="78327"/>
    <lineage>
        <taxon>Bacteria</taxon>
        <taxon>Pseudomonadati</taxon>
        <taxon>Pseudomonadota</taxon>
        <taxon>Gammaproteobacteria</taxon>
        <taxon>Pseudomonadales</taxon>
        <taxon>Pseudomonadaceae</taxon>
        <taxon>Pseudomonas</taxon>
    </lineage>
</organism>
<dbReference type="OrthoDB" id="6922593at2"/>
<protein>
    <submittedName>
        <fullName evidence="1">Uncharacterized protein</fullName>
    </submittedName>
</protein>
<dbReference type="Proteomes" id="UP000309819">
    <property type="component" value="Unassembled WGS sequence"/>
</dbReference>
<sequence length="124" mass="14144">MANSIEAERRLRRLLWALSDLRPGDPKAVAVLRELNLVERDLCDVSLTCKHLLDLVTKSPRPSGRLVVDEHTIPTPWRERFAQASIGSTRVAAGPYLDDFEKFVEEWGREMTHLQAHRDAARSD</sequence>
<evidence type="ECO:0000313" key="1">
    <source>
        <dbReference type="EMBL" id="TLP65176.1"/>
    </source>
</evidence>
<comment type="caution">
    <text evidence="1">The sequence shown here is derived from an EMBL/GenBank/DDBJ whole genome shotgun (WGS) entry which is preliminary data.</text>
</comment>
<reference evidence="1 2" key="1">
    <citation type="submission" date="2019-05" db="EMBL/GenBank/DDBJ databases">
        <title>Pseudomonas sp. SC006 isolated from lettuce that can produce HBGAs.</title>
        <authorList>
            <person name="Wang D."/>
            <person name="Liao N."/>
            <person name="Liu D."/>
            <person name="Zhang Z."/>
            <person name="Zou S."/>
        </authorList>
    </citation>
    <scope>NUCLEOTIDE SEQUENCE [LARGE SCALE GENOMIC DNA]</scope>
    <source>
        <strain evidence="1 2">SC006</strain>
    </source>
</reference>
<dbReference type="EMBL" id="VAUO01000001">
    <property type="protein sequence ID" value="TLP65176.1"/>
    <property type="molecule type" value="Genomic_DNA"/>
</dbReference>
<keyword evidence="2" id="KW-1185">Reference proteome</keyword>
<evidence type="ECO:0000313" key="2">
    <source>
        <dbReference type="Proteomes" id="UP000309819"/>
    </source>
</evidence>
<dbReference type="AlphaFoldDB" id="A0A5R8ZK16"/>